<feature type="region of interest" description="Disordered" evidence="5">
    <location>
        <begin position="352"/>
        <end position="391"/>
    </location>
</feature>
<comment type="caution">
    <text evidence="7">The sequence shown here is derived from an EMBL/GenBank/DDBJ whole genome shotgun (WGS) entry which is preliminary data.</text>
</comment>
<evidence type="ECO:0000256" key="3">
    <source>
        <dbReference type="ARBA" id="ARBA00023315"/>
    </source>
</evidence>
<protein>
    <recommendedName>
        <fullName evidence="1">[acyl-carrier-protein] S-malonyltransferase</fullName>
        <ecNumber evidence="1">2.3.1.39</ecNumber>
    </recommendedName>
</protein>
<dbReference type="Gene3D" id="3.40.366.10">
    <property type="entry name" value="Malonyl-Coenzyme A Acyl Carrier Protein, domain 2"/>
    <property type="match status" value="1"/>
</dbReference>
<reference evidence="7 8" key="1">
    <citation type="submission" date="2013-03" db="EMBL/GenBank/DDBJ databases">
        <title>The Genome Sequence of Capronia epimyces CBS 606.96.</title>
        <authorList>
            <consortium name="The Broad Institute Genomics Platform"/>
            <person name="Cuomo C."/>
            <person name="de Hoog S."/>
            <person name="Gorbushina A."/>
            <person name="Walker B."/>
            <person name="Young S.K."/>
            <person name="Zeng Q."/>
            <person name="Gargeya S."/>
            <person name="Fitzgerald M."/>
            <person name="Haas B."/>
            <person name="Abouelleil A."/>
            <person name="Allen A.W."/>
            <person name="Alvarado L."/>
            <person name="Arachchi H.M."/>
            <person name="Berlin A.M."/>
            <person name="Chapman S.B."/>
            <person name="Gainer-Dewar J."/>
            <person name="Goldberg J."/>
            <person name="Griggs A."/>
            <person name="Gujja S."/>
            <person name="Hansen M."/>
            <person name="Howarth C."/>
            <person name="Imamovic A."/>
            <person name="Ireland A."/>
            <person name="Larimer J."/>
            <person name="McCowan C."/>
            <person name="Murphy C."/>
            <person name="Pearson M."/>
            <person name="Poon T.W."/>
            <person name="Priest M."/>
            <person name="Roberts A."/>
            <person name="Saif S."/>
            <person name="Shea T."/>
            <person name="Sisk P."/>
            <person name="Sykes S."/>
            <person name="Wortman J."/>
            <person name="Nusbaum C."/>
            <person name="Birren B."/>
        </authorList>
    </citation>
    <scope>NUCLEOTIDE SEQUENCE [LARGE SCALE GENOMIC DNA]</scope>
    <source>
        <strain evidence="7 8">CBS 606.96</strain>
    </source>
</reference>
<dbReference type="PANTHER" id="PTHR42681:SF1">
    <property type="entry name" value="MALONYL-COA-ACYL CARRIER PROTEIN TRANSACYLASE, MITOCHONDRIAL"/>
    <property type="match status" value="1"/>
</dbReference>
<dbReference type="InterPro" id="IPR050858">
    <property type="entry name" value="Mal-CoA-ACP_Trans/PKS_FabD"/>
</dbReference>
<dbReference type="InterPro" id="IPR014043">
    <property type="entry name" value="Acyl_transferase_dom"/>
</dbReference>
<sequence length="391" mass="43439">MYRPPRPVLYGLRRGLPRPFRTYASTPEPALRTALFFPGHGVQRKGMTRPWVEAFPRTCKPFLEEMDDILHCKLSTLIDEGPIYMLDKTENAQPAIMAVSVMILRVLEHEFGFKTDEVINVTLGHSLGEYAALVAAGNLEYAYALDLVRKRGEVMGECTRKAKEESGEDFGMVALVCEPEQLESLIAAVKEFLSQGAEGTKDDSSALPAIQQVSLANANSKNQIVLSGSFQRIRNLLVHIREFGGHDPRAVELKSRSAFHSPIMMPAYEFMKKALDPDKVTFPGRVPCISNVTARPFSSKEDLKNNLARQAIDTVLWWDSIKYLDREAGTRRYLGLGPGKVGRNLVSKEVGRSSAKGGGVWSITEPSEIEPSLRALEETAREDEGKSEQEA</sequence>
<dbReference type="SUPFAM" id="SSF52151">
    <property type="entry name" value="FabD/lysophospholipase-like"/>
    <property type="match status" value="1"/>
</dbReference>
<name>W9XBL2_9EURO</name>
<evidence type="ECO:0000256" key="4">
    <source>
        <dbReference type="ARBA" id="ARBA00048462"/>
    </source>
</evidence>
<comment type="catalytic activity">
    <reaction evidence="4">
        <text>holo-[ACP] + malonyl-CoA = malonyl-[ACP] + CoA</text>
        <dbReference type="Rhea" id="RHEA:41792"/>
        <dbReference type="Rhea" id="RHEA-COMP:9623"/>
        <dbReference type="Rhea" id="RHEA-COMP:9685"/>
        <dbReference type="ChEBI" id="CHEBI:57287"/>
        <dbReference type="ChEBI" id="CHEBI:57384"/>
        <dbReference type="ChEBI" id="CHEBI:64479"/>
        <dbReference type="ChEBI" id="CHEBI:78449"/>
        <dbReference type="EC" id="2.3.1.39"/>
    </reaction>
</comment>
<dbReference type="GO" id="GO:0004314">
    <property type="term" value="F:[acyl-carrier-protein] S-malonyltransferase activity"/>
    <property type="evidence" value="ECO:0007669"/>
    <property type="project" value="UniProtKB-EC"/>
</dbReference>
<dbReference type="SUPFAM" id="SSF55048">
    <property type="entry name" value="Probable ACP-binding domain of malonyl-CoA ACP transacylase"/>
    <property type="match status" value="1"/>
</dbReference>
<keyword evidence="2 7" id="KW-0808">Transferase</keyword>
<keyword evidence="3" id="KW-0012">Acyltransferase</keyword>
<dbReference type="InterPro" id="IPR016035">
    <property type="entry name" value="Acyl_Trfase/lysoPLipase"/>
</dbReference>
<dbReference type="STRING" id="1182542.W9XBL2"/>
<dbReference type="RefSeq" id="XP_007738128.1">
    <property type="nucleotide sequence ID" value="XM_007739938.1"/>
</dbReference>
<evidence type="ECO:0000313" key="8">
    <source>
        <dbReference type="Proteomes" id="UP000019478"/>
    </source>
</evidence>
<dbReference type="GO" id="GO:0006633">
    <property type="term" value="P:fatty acid biosynthetic process"/>
    <property type="evidence" value="ECO:0007669"/>
    <property type="project" value="TreeGrafter"/>
</dbReference>
<evidence type="ECO:0000256" key="5">
    <source>
        <dbReference type="SAM" id="MobiDB-lite"/>
    </source>
</evidence>
<evidence type="ECO:0000256" key="2">
    <source>
        <dbReference type="ARBA" id="ARBA00022679"/>
    </source>
</evidence>
<dbReference type="Gene3D" id="3.30.70.250">
    <property type="entry name" value="Malonyl-CoA ACP transacylase, ACP-binding"/>
    <property type="match status" value="1"/>
</dbReference>
<gene>
    <name evidence="7" type="ORF">A1O3_09846</name>
</gene>
<dbReference type="GO" id="GO:0005739">
    <property type="term" value="C:mitochondrion"/>
    <property type="evidence" value="ECO:0007669"/>
    <property type="project" value="TreeGrafter"/>
</dbReference>
<dbReference type="Proteomes" id="UP000019478">
    <property type="component" value="Unassembled WGS sequence"/>
</dbReference>
<proteinExistence type="predicted"/>
<dbReference type="Pfam" id="PF00698">
    <property type="entry name" value="Acyl_transf_1"/>
    <property type="match status" value="1"/>
</dbReference>
<dbReference type="AlphaFoldDB" id="W9XBL2"/>
<evidence type="ECO:0000259" key="6">
    <source>
        <dbReference type="SMART" id="SM00827"/>
    </source>
</evidence>
<dbReference type="InterPro" id="IPR001227">
    <property type="entry name" value="Ac_transferase_dom_sf"/>
</dbReference>
<evidence type="ECO:0000256" key="1">
    <source>
        <dbReference type="ARBA" id="ARBA00013258"/>
    </source>
</evidence>
<feature type="domain" description="Malonyl-CoA:ACP transacylase (MAT)" evidence="6">
    <location>
        <begin position="36"/>
        <end position="375"/>
    </location>
</feature>
<dbReference type="GeneID" id="19173928"/>
<keyword evidence="8" id="KW-1185">Reference proteome</keyword>
<dbReference type="InterPro" id="IPR016036">
    <property type="entry name" value="Malonyl_transacylase_ACP-bd"/>
</dbReference>
<evidence type="ECO:0000313" key="7">
    <source>
        <dbReference type="EMBL" id="EXJ77618.1"/>
    </source>
</evidence>
<organism evidence="7 8">
    <name type="scientific">Capronia epimyces CBS 606.96</name>
    <dbReference type="NCBI Taxonomy" id="1182542"/>
    <lineage>
        <taxon>Eukaryota</taxon>
        <taxon>Fungi</taxon>
        <taxon>Dikarya</taxon>
        <taxon>Ascomycota</taxon>
        <taxon>Pezizomycotina</taxon>
        <taxon>Eurotiomycetes</taxon>
        <taxon>Chaetothyriomycetidae</taxon>
        <taxon>Chaetothyriales</taxon>
        <taxon>Herpotrichiellaceae</taxon>
        <taxon>Capronia</taxon>
    </lineage>
</organism>
<dbReference type="eggNOG" id="KOG2926">
    <property type="taxonomic scope" value="Eukaryota"/>
</dbReference>
<dbReference type="PANTHER" id="PTHR42681">
    <property type="entry name" value="MALONYL-COA-ACYL CARRIER PROTEIN TRANSACYLASE, MITOCHONDRIAL"/>
    <property type="match status" value="1"/>
</dbReference>
<feature type="compositionally biased region" description="Basic and acidic residues" evidence="5">
    <location>
        <begin position="375"/>
        <end position="391"/>
    </location>
</feature>
<dbReference type="OrthoDB" id="541883at2759"/>
<dbReference type="EC" id="2.3.1.39" evidence="1"/>
<dbReference type="SMART" id="SM00827">
    <property type="entry name" value="PKS_AT"/>
    <property type="match status" value="1"/>
</dbReference>
<dbReference type="HOGENOM" id="CLU_030558_5_0_1"/>
<accession>W9XBL2</accession>
<dbReference type="EMBL" id="AMGY01000010">
    <property type="protein sequence ID" value="EXJ77618.1"/>
    <property type="molecule type" value="Genomic_DNA"/>
</dbReference>